<feature type="region of interest" description="Disordered" evidence="1">
    <location>
        <begin position="31"/>
        <end position="67"/>
    </location>
</feature>
<reference evidence="2 3" key="1">
    <citation type="submission" date="2014-12" db="EMBL/GenBank/DDBJ databases">
        <title>Frankia sp. BMG5.1 draft genome.</title>
        <authorList>
            <person name="Gtari M."/>
            <person name="Ghodhbane-Gtari F."/>
            <person name="Nouioui I."/>
            <person name="Ktari A."/>
            <person name="Hezbri K."/>
            <person name="Mimouni W."/>
            <person name="Sbissi I."/>
            <person name="Ayari A."/>
            <person name="Yamanaka T."/>
            <person name="Normand P."/>
            <person name="Tisa L.S."/>
            <person name="Boudabous A."/>
        </authorList>
    </citation>
    <scope>NUCLEOTIDE SEQUENCE [LARGE SCALE GENOMIC DNA]</scope>
    <source>
        <strain evidence="2 3">BMG5.1</strain>
    </source>
</reference>
<accession>A0ABR5F4J8</accession>
<gene>
    <name evidence="2" type="ORF">FrCorBMG51_09605</name>
</gene>
<evidence type="ECO:0000313" key="2">
    <source>
        <dbReference type="EMBL" id="KLL11639.1"/>
    </source>
</evidence>
<name>A0ABR5F4J8_9ACTN</name>
<organism evidence="2 3">
    <name type="scientific">Protofrankia coriariae</name>
    <dbReference type="NCBI Taxonomy" id="1562887"/>
    <lineage>
        <taxon>Bacteria</taxon>
        <taxon>Bacillati</taxon>
        <taxon>Actinomycetota</taxon>
        <taxon>Actinomycetes</taxon>
        <taxon>Frankiales</taxon>
        <taxon>Frankiaceae</taxon>
        <taxon>Protofrankia</taxon>
    </lineage>
</organism>
<proteinExistence type="predicted"/>
<dbReference type="EMBL" id="JWIO01000013">
    <property type="protein sequence ID" value="KLL11639.1"/>
    <property type="molecule type" value="Genomic_DNA"/>
</dbReference>
<evidence type="ECO:0000313" key="3">
    <source>
        <dbReference type="Proteomes" id="UP000035425"/>
    </source>
</evidence>
<dbReference type="InterPro" id="IPR046041">
    <property type="entry name" value="DUF5999"/>
</dbReference>
<protein>
    <submittedName>
        <fullName evidence="2">Uncharacterized protein</fullName>
    </submittedName>
</protein>
<dbReference type="Pfam" id="PF19462">
    <property type="entry name" value="DUF5999"/>
    <property type="match status" value="1"/>
</dbReference>
<dbReference type="Proteomes" id="UP000035425">
    <property type="component" value="Unassembled WGS sequence"/>
</dbReference>
<evidence type="ECO:0000256" key="1">
    <source>
        <dbReference type="SAM" id="MobiDB-lite"/>
    </source>
</evidence>
<sequence length="67" mass="7257">MTNRHCDQGWSLLCNGVILFDDTGEILPTGGIIEPRRVPPMPRSMVGSGAVATRQPMAVPTPRVRTV</sequence>
<comment type="caution">
    <text evidence="2">The sequence shown here is derived from an EMBL/GenBank/DDBJ whole genome shotgun (WGS) entry which is preliminary data.</text>
</comment>
<dbReference type="RefSeq" id="WP_043603574.1">
    <property type="nucleotide sequence ID" value="NZ_JWIO01000013.1"/>
</dbReference>
<keyword evidence="3" id="KW-1185">Reference proteome</keyword>